<feature type="non-terminal residue" evidence="1">
    <location>
        <position position="30"/>
    </location>
</feature>
<comment type="caution">
    <text evidence="1">The sequence shown here is derived from an EMBL/GenBank/DDBJ whole genome shotgun (WGS) entry which is preliminary data.</text>
</comment>
<organism evidence="1">
    <name type="scientific">marine sediment metagenome</name>
    <dbReference type="NCBI Taxonomy" id="412755"/>
    <lineage>
        <taxon>unclassified sequences</taxon>
        <taxon>metagenomes</taxon>
        <taxon>ecological metagenomes</taxon>
    </lineage>
</organism>
<accession>X1HE09</accession>
<sequence>MNKKETLSIIELLRSDGSIIVNKKLAWAIG</sequence>
<evidence type="ECO:0000313" key="1">
    <source>
        <dbReference type="EMBL" id="GAH68441.1"/>
    </source>
</evidence>
<proteinExistence type="predicted"/>
<dbReference type="AlphaFoldDB" id="X1HE09"/>
<dbReference type="EMBL" id="BARU01034858">
    <property type="protein sequence ID" value="GAH68441.1"/>
    <property type="molecule type" value="Genomic_DNA"/>
</dbReference>
<protein>
    <submittedName>
        <fullName evidence="1">Uncharacterized protein</fullName>
    </submittedName>
</protein>
<gene>
    <name evidence="1" type="ORF">S03H2_54657</name>
</gene>
<reference evidence="1" key="1">
    <citation type="journal article" date="2014" name="Front. Microbiol.">
        <title>High frequency of phylogenetically diverse reductive dehalogenase-homologous genes in deep subseafloor sedimentary metagenomes.</title>
        <authorList>
            <person name="Kawai M."/>
            <person name="Futagami T."/>
            <person name="Toyoda A."/>
            <person name="Takaki Y."/>
            <person name="Nishi S."/>
            <person name="Hori S."/>
            <person name="Arai W."/>
            <person name="Tsubouchi T."/>
            <person name="Morono Y."/>
            <person name="Uchiyama I."/>
            <person name="Ito T."/>
            <person name="Fujiyama A."/>
            <person name="Inagaki F."/>
            <person name="Takami H."/>
        </authorList>
    </citation>
    <scope>NUCLEOTIDE SEQUENCE</scope>
    <source>
        <strain evidence="1">Expedition CK06-06</strain>
    </source>
</reference>
<name>X1HE09_9ZZZZ</name>